<comment type="caution">
    <text evidence="1">The sequence shown here is derived from an EMBL/GenBank/DDBJ whole genome shotgun (WGS) entry which is preliminary data.</text>
</comment>
<proteinExistence type="predicted"/>
<dbReference type="Proteomes" id="UP001642540">
    <property type="component" value="Unassembled WGS sequence"/>
</dbReference>
<name>A0ABP1RS27_9HEXA</name>
<reference evidence="1 3" key="1">
    <citation type="submission" date="2024-08" db="EMBL/GenBank/DDBJ databases">
        <authorList>
            <person name="Cucini C."/>
            <person name="Frati F."/>
        </authorList>
    </citation>
    <scope>NUCLEOTIDE SEQUENCE [LARGE SCALE GENOMIC DNA]</scope>
</reference>
<keyword evidence="3" id="KW-1185">Reference proteome</keyword>
<gene>
    <name evidence="1" type="ORF">ODALV1_LOCUS25363</name>
    <name evidence="2" type="ORF">ODALV1_LOCUS25366</name>
</gene>
<accession>A0ABP1RS27</accession>
<evidence type="ECO:0000313" key="2">
    <source>
        <dbReference type="EMBL" id="CAL8134101.1"/>
    </source>
</evidence>
<dbReference type="EMBL" id="CAXLJM020000103">
    <property type="protein sequence ID" value="CAL8134101.1"/>
    <property type="molecule type" value="Genomic_DNA"/>
</dbReference>
<evidence type="ECO:0000313" key="1">
    <source>
        <dbReference type="EMBL" id="CAL8134095.1"/>
    </source>
</evidence>
<organism evidence="1 3">
    <name type="scientific">Orchesella dallaii</name>
    <dbReference type="NCBI Taxonomy" id="48710"/>
    <lineage>
        <taxon>Eukaryota</taxon>
        <taxon>Metazoa</taxon>
        <taxon>Ecdysozoa</taxon>
        <taxon>Arthropoda</taxon>
        <taxon>Hexapoda</taxon>
        <taxon>Collembola</taxon>
        <taxon>Entomobryomorpha</taxon>
        <taxon>Entomobryoidea</taxon>
        <taxon>Orchesellidae</taxon>
        <taxon>Orchesellinae</taxon>
        <taxon>Orchesella</taxon>
    </lineage>
</organism>
<protein>
    <submittedName>
        <fullName evidence="1">Uncharacterized protein</fullName>
    </submittedName>
</protein>
<evidence type="ECO:0000313" key="3">
    <source>
        <dbReference type="Proteomes" id="UP001642540"/>
    </source>
</evidence>
<dbReference type="EMBL" id="CAXLJM020000103">
    <property type="protein sequence ID" value="CAL8134095.1"/>
    <property type="molecule type" value="Genomic_DNA"/>
</dbReference>
<sequence>MGYIVPPASQSDDPQEVISRVMDAPEPRPQRIVENLETENPVPNDTPVISKIRRSSRIAQKIKARENMLKFKTAQQPKKNLKVHQGMVHMDESRCQILAASITEAAAGTAFVANPSSSSSRILHGPP</sequence>